<dbReference type="AlphaFoldDB" id="A0A9P8N8U7"/>
<dbReference type="Proteomes" id="UP000813423">
    <property type="component" value="Unassembled WGS sequence"/>
</dbReference>
<name>A0A9P8N8U7_ASPFM</name>
<evidence type="ECO:0000313" key="3">
    <source>
        <dbReference type="Proteomes" id="UP000813423"/>
    </source>
</evidence>
<protein>
    <submittedName>
        <fullName evidence="2">Uncharacterized protein</fullName>
    </submittedName>
</protein>
<feature type="compositionally biased region" description="Acidic residues" evidence="1">
    <location>
        <begin position="128"/>
        <end position="137"/>
    </location>
</feature>
<dbReference type="EMBL" id="JAIBSC010000230">
    <property type="protein sequence ID" value="KAH1892596.1"/>
    <property type="molecule type" value="Genomic_DNA"/>
</dbReference>
<gene>
    <name evidence="2" type="ORF">KXV57_003837</name>
</gene>
<evidence type="ECO:0000256" key="1">
    <source>
        <dbReference type="SAM" id="MobiDB-lite"/>
    </source>
</evidence>
<reference evidence="2" key="1">
    <citation type="submission" date="2021-08" db="EMBL/GenBank/DDBJ databases">
        <title>Global Aspergillus fumigatus from environmental and clinical sources.</title>
        <authorList>
            <person name="Barber A."/>
            <person name="Sae-Ong T."/>
        </authorList>
    </citation>
    <scope>NUCLEOTIDE SEQUENCE</scope>
    <source>
        <strain evidence="2">NRZ-2016-071</strain>
    </source>
</reference>
<sequence>MLLELSSEVKNLIANEPEIKEEKLEIGGYKVALKWFADDIATKLWKVKLVFSLSRIVTHDRVRHVGEHDYEDCWGVEGKPEIREQLNKELSILSKGSDTCKQCVRSKIDEGSWDPLLAAGYMSRESSEESALDEAGDETAPTYADEEDK</sequence>
<evidence type="ECO:0000313" key="2">
    <source>
        <dbReference type="EMBL" id="KAH1892596.1"/>
    </source>
</evidence>
<comment type="caution">
    <text evidence="2">The sequence shown here is derived from an EMBL/GenBank/DDBJ whole genome shotgun (WGS) entry which is preliminary data.</text>
</comment>
<organism evidence="2 3">
    <name type="scientific">Aspergillus fumigatus</name>
    <name type="common">Neosartorya fumigata</name>
    <dbReference type="NCBI Taxonomy" id="746128"/>
    <lineage>
        <taxon>Eukaryota</taxon>
        <taxon>Fungi</taxon>
        <taxon>Dikarya</taxon>
        <taxon>Ascomycota</taxon>
        <taxon>Pezizomycotina</taxon>
        <taxon>Eurotiomycetes</taxon>
        <taxon>Eurotiomycetidae</taxon>
        <taxon>Eurotiales</taxon>
        <taxon>Aspergillaceae</taxon>
        <taxon>Aspergillus</taxon>
        <taxon>Aspergillus subgen. Fumigati</taxon>
    </lineage>
</organism>
<proteinExistence type="predicted"/>
<accession>A0A9P8N8U7</accession>
<feature type="region of interest" description="Disordered" evidence="1">
    <location>
        <begin position="122"/>
        <end position="149"/>
    </location>
</feature>